<dbReference type="Gene3D" id="1.10.10.60">
    <property type="entry name" value="Homeodomain-like"/>
    <property type="match status" value="2"/>
</dbReference>
<feature type="domain" description="HTH araC/xylS-type" evidence="4">
    <location>
        <begin position="173"/>
        <end position="254"/>
    </location>
</feature>
<organism evidence="5 6">
    <name type="scientific">Armatimonas rosea</name>
    <dbReference type="NCBI Taxonomy" id="685828"/>
    <lineage>
        <taxon>Bacteria</taxon>
        <taxon>Bacillati</taxon>
        <taxon>Armatimonadota</taxon>
        <taxon>Armatimonadia</taxon>
        <taxon>Armatimonadales</taxon>
        <taxon>Armatimonadaceae</taxon>
        <taxon>Armatimonas</taxon>
    </lineage>
</organism>
<sequence length="262" mass="30134">MSNLTFLASSSHPLYTLNLDKHLLGYYTIQYVCQGELEVAYDDQFYSLTDQPSGWFFPAYPGPRLRFHPRTLGGTWWHRHLAFQGDRVEQWRAQGLWLTEPQLCPESIDGGARLDTIIALSRATSRWSHERAINQLEALLLDLAEARTTPATESPWLARVLALLGEDFTPDYEQLARTLECSLATLRRRFKRETGQALHEYVIVQRVARARTLLLETDYPLREIAARLGYDSEFFFARQFKQVALVTPGEYRRSGLFIPPPG</sequence>
<dbReference type="InterPro" id="IPR018060">
    <property type="entry name" value="HTH_AraC"/>
</dbReference>
<dbReference type="PANTHER" id="PTHR43280">
    <property type="entry name" value="ARAC-FAMILY TRANSCRIPTIONAL REGULATOR"/>
    <property type="match status" value="1"/>
</dbReference>
<dbReference type="Proteomes" id="UP000520814">
    <property type="component" value="Unassembled WGS sequence"/>
</dbReference>
<dbReference type="RefSeq" id="WP_184200993.1">
    <property type="nucleotide sequence ID" value="NZ_JACHGW010000004.1"/>
</dbReference>
<keyword evidence="6" id="KW-1185">Reference proteome</keyword>
<dbReference type="EMBL" id="JACHGW010000004">
    <property type="protein sequence ID" value="MBB6052266.1"/>
    <property type="molecule type" value="Genomic_DNA"/>
</dbReference>
<dbReference type="GO" id="GO:0043565">
    <property type="term" value="F:sequence-specific DNA binding"/>
    <property type="evidence" value="ECO:0007669"/>
    <property type="project" value="InterPro"/>
</dbReference>
<reference evidence="5 6" key="1">
    <citation type="submission" date="2020-08" db="EMBL/GenBank/DDBJ databases">
        <title>Genomic Encyclopedia of Type Strains, Phase IV (KMG-IV): sequencing the most valuable type-strain genomes for metagenomic binning, comparative biology and taxonomic classification.</title>
        <authorList>
            <person name="Goeker M."/>
        </authorList>
    </citation>
    <scope>NUCLEOTIDE SEQUENCE [LARGE SCALE GENOMIC DNA]</scope>
    <source>
        <strain evidence="5 6">DSM 23562</strain>
    </source>
</reference>
<keyword evidence="2 5" id="KW-0238">DNA-binding</keyword>
<dbReference type="PANTHER" id="PTHR43280:SF10">
    <property type="entry name" value="REGULATORY PROTEIN POCR"/>
    <property type="match status" value="1"/>
</dbReference>
<name>A0A7W9ST92_ARMRO</name>
<keyword evidence="1" id="KW-0805">Transcription regulation</keyword>
<evidence type="ECO:0000313" key="5">
    <source>
        <dbReference type="EMBL" id="MBB6052266.1"/>
    </source>
</evidence>
<protein>
    <submittedName>
        <fullName evidence="5">AraC-like DNA-binding protein</fullName>
    </submittedName>
</protein>
<keyword evidence="3" id="KW-0804">Transcription</keyword>
<evidence type="ECO:0000313" key="6">
    <source>
        <dbReference type="Proteomes" id="UP000520814"/>
    </source>
</evidence>
<dbReference type="InterPro" id="IPR009057">
    <property type="entry name" value="Homeodomain-like_sf"/>
</dbReference>
<evidence type="ECO:0000259" key="4">
    <source>
        <dbReference type="PROSITE" id="PS01124"/>
    </source>
</evidence>
<dbReference type="GO" id="GO:0003700">
    <property type="term" value="F:DNA-binding transcription factor activity"/>
    <property type="evidence" value="ECO:0007669"/>
    <property type="project" value="InterPro"/>
</dbReference>
<dbReference type="PROSITE" id="PS01124">
    <property type="entry name" value="HTH_ARAC_FAMILY_2"/>
    <property type="match status" value="1"/>
</dbReference>
<gene>
    <name evidence="5" type="ORF">HNQ39_004087</name>
</gene>
<dbReference type="Pfam" id="PF12833">
    <property type="entry name" value="HTH_18"/>
    <property type="match status" value="1"/>
</dbReference>
<evidence type="ECO:0000256" key="2">
    <source>
        <dbReference type="ARBA" id="ARBA00023125"/>
    </source>
</evidence>
<dbReference type="SMART" id="SM00342">
    <property type="entry name" value="HTH_ARAC"/>
    <property type="match status" value="1"/>
</dbReference>
<proteinExistence type="predicted"/>
<dbReference type="AlphaFoldDB" id="A0A7W9ST92"/>
<dbReference type="SUPFAM" id="SSF46689">
    <property type="entry name" value="Homeodomain-like"/>
    <property type="match status" value="1"/>
</dbReference>
<evidence type="ECO:0000256" key="1">
    <source>
        <dbReference type="ARBA" id="ARBA00023015"/>
    </source>
</evidence>
<comment type="caution">
    <text evidence="5">The sequence shown here is derived from an EMBL/GenBank/DDBJ whole genome shotgun (WGS) entry which is preliminary data.</text>
</comment>
<evidence type="ECO:0000256" key="3">
    <source>
        <dbReference type="ARBA" id="ARBA00023163"/>
    </source>
</evidence>
<accession>A0A7W9ST92</accession>